<comment type="caution">
    <text evidence="1">The sequence shown here is derived from an EMBL/GenBank/DDBJ whole genome shotgun (WGS) entry which is preliminary data.</text>
</comment>
<dbReference type="CDD" id="cd04301">
    <property type="entry name" value="NAT_SF"/>
    <property type="match status" value="1"/>
</dbReference>
<evidence type="ECO:0000313" key="2">
    <source>
        <dbReference type="Proteomes" id="UP000254912"/>
    </source>
</evidence>
<evidence type="ECO:0000313" key="1">
    <source>
        <dbReference type="EMBL" id="RDL11673.1"/>
    </source>
</evidence>
<dbReference type="Pfam" id="PF00583">
    <property type="entry name" value="Acetyltransf_1"/>
    <property type="match status" value="1"/>
</dbReference>
<dbReference type="AlphaFoldDB" id="A0A288Q5V0"/>
<dbReference type="EMBL" id="QRAS01000001">
    <property type="protein sequence ID" value="RDL11673.1"/>
    <property type="molecule type" value="Genomic_DNA"/>
</dbReference>
<keyword evidence="2" id="KW-1185">Reference proteome</keyword>
<dbReference type="GO" id="GO:0016747">
    <property type="term" value="F:acyltransferase activity, transferring groups other than amino-acyl groups"/>
    <property type="evidence" value="ECO:0007669"/>
    <property type="project" value="InterPro"/>
</dbReference>
<keyword evidence="1" id="KW-0808">Transferase</keyword>
<sequence length="147" mass="16600">MELRSWQPANETIFIQLLSEESINTALQVTGNLHTLFTHYLATPSVAIRVDNTIVGGIFLDEDIDSQRLETTHVISYFLHPDWRHQGIMTVALLALLQTYHQTTITAEVDGNNAASIALLKRLAFTEVTQFTNIFGQTIRLFTKEIV</sequence>
<reference evidence="1 2" key="1">
    <citation type="submission" date="2018-07" db="EMBL/GenBank/DDBJ databases">
        <title>Genomic Encyclopedia of Type Strains, Phase III (KMG-III): the genomes of soil and plant-associated and newly described type strains.</title>
        <authorList>
            <person name="Whitman W."/>
        </authorList>
    </citation>
    <scope>NUCLEOTIDE SEQUENCE [LARGE SCALE GENOMIC DNA]</scope>
    <source>
        <strain evidence="1 2">CECT 7031</strain>
    </source>
</reference>
<dbReference type="SUPFAM" id="SSF55729">
    <property type="entry name" value="Acyl-CoA N-acyltransferases (Nat)"/>
    <property type="match status" value="1"/>
</dbReference>
<accession>A0A288Q5V0</accession>
<dbReference type="PROSITE" id="PS51186">
    <property type="entry name" value="GNAT"/>
    <property type="match status" value="1"/>
</dbReference>
<dbReference type="KEGG" id="wso:WSWS_00462"/>
<dbReference type="GeneID" id="94545668"/>
<dbReference type="RefSeq" id="WP_070229744.1">
    <property type="nucleotide sequence ID" value="NZ_BJYO01000002.1"/>
</dbReference>
<dbReference type="Proteomes" id="UP000254912">
    <property type="component" value="Unassembled WGS sequence"/>
</dbReference>
<protein>
    <submittedName>
        <fullName evidence="1">Acetyltransferase (GNAT) family protein</fullName>
    </submittedName>
</protein>
<proteinExistence type="predicted"/>
<organism evidence="1 2">
    <name type="scientific">Weissella soli</name>
    <dbReference type="NCBI Taxonomy" id="155866"/>
    <lineage>
        <taxon>Bacteria</taxon>
        <taxon>Bacillati</taxon>
        <taxon>Bacillota</taxon>
        <taxon>Bacilli</taxon>
        <taxon>Lactobacillales</taxon>
        <taxon>Lactobacillaceae</taxon>
        <taxon>Weissella</taxon>
    </lineage>
</organism>
<gene>
    <name evidence="1" type="ORF">DFP99_0091</name>
</gene>
<dbReference type="Gene3D" id="3.40.630.30">
    <property type="match status" value="1"/>
</dbReference>
<dbReference type="InterPro" id="IPR016181">
    <property type="entry name" value="Acyl_CoA_acyltransferase"/>
</dbReference>
<name>A0A288Q5V0_9LACO</name>
<dbReference type="InterPro" id="IPR000182">
    <property type="entry name" value="GNAT_dom"/>
</dbReference>